<keyword evidence="1" id="KW-0547">Nucleotide-binding</keyword>
<dbReference type="Gene3D" id="3.40.50.300">
    <property type="entry name" value="P-loop containing nucleotide triphosphate hydrolases"/>
    <property type="match status" value="1"/>
</dbReference>
<dbReference type="SMART" id="SM00382">
    <property type="entry name" value="AAA"/>
    <property type="match status" value="1"/>
</dbReference>
<dbReference type="Proteomes" id="UP000643580">
    <property type="component" value="Unassembled WGS sequence"/>
</dbReference>
<evidence type="ECO:0000313" key="7">
    <source>
        <dbReference type="Proteomes" id="UP000643580"/>
    </source>
</evidence>
<dbReference type="InterPro" id="IPR041569">
    <property type="entry name" value="AAA_lid_3"/>
</dbReference>
<keyword evidence="2" id="KW-0067">ATP-binding</keyword>
<dbReference type="PANTHER" id="PTHR42960:SF1">
    <property type="entry name" value="YCF46 PROTEIN"/>
    <property type="match status" value="1"/>
</dbReference>
<gene>
    <name evidence="6" type="ORF">H6G92_36245</name>
</gene>
<dbReference type="EMBL" id="JACJTD010000113">
    <property type="protein sequence ID" value="MBD2651519.1"/>
    <property type="molecule type" value="Genomic_DNA"/>
</dbReference>
<dbReference type="InterPro" id="IPR027417">
    <property type="entry name" value="P-loop_NTPase"/>
</dbReference>
<proteinExistence type="inferred from homology"/>
<dbReference type="InterPro" id="IPR003593">
    <property type="entry name" value="AAA+_ATPase"/>
</dbReference>
<evidence type="ECO:0000259" key="5">
    <source>
        <dbReference type="SMART" id="SM00382"/>
    </source>
</evidence>
<evidence type="ECO:0000256" key="2">
    <source>
        <dbReference type="ARBA" id="ARBA00022840"/>
    </source>
</evidence>
<dbReference type="PANTHER" id="PTHR42960">
    <property type="entry name" value="YCF46 PROTEIN"/>
    <property type="match status" value="1"/>
</dbReference>
<dbReference type="InterPro" id="IPR003959">
    <property type="entry name" value="ATPase_AAA_core"/>
</dbReference>
<dbReference type="Pfam" id="PF00004">
    <property type="entry name" value="AAA"/>
    <property type="match status" value="1"/>
</dbReference>
<dbReference type="InterPro" id="IPR052381">
    <property type="entry name" value="AAA_domain_protein"/>
</dbReference>
<organism evidence="6 7">
    <name type="scientific">Nostoc foliaceum FACHB-393</name>
    <dbReference type="NCBI Taxonomy" id="2692915"/>
    <lineage>
        <taxon>Bacteria</taxon>
        <taxon>Bacillati</taxon>
        <taxon>Cyanobacteriota</taxon>
        <taxon>Cyanophyceae</taxon>
        <taxon>Nostocales</taxon>
        <taxon>Nostocaceae</taxon>
        <taxon>Nostoc</taxon>
        <taxon>Nostoc foliaceum</taxon>
    </lineage>
</organism>
<protein>
    <recommendedName>
        <fullName evidence="4">Uncharacterized AAA domain-containing protein ycf46</fullName>
    </recommendedName>
</protein>
<comment type="similarity">
    <text evidence="3">Belongs to the AAA ATPase family. Highly divergent.</text>
</comment>
<dbReference type="SUPFAM" id="SSF52540">
    <property type="entry name" value="P-loop containing nucleoside triphosphate hydrolases"/>
    <property type="match status" value="2"/>
</dbReference>
<comment type="caution">
    <text evidence="6">The sequence shown here is derived from an EMBL/GenBank/DDBJ whole genome shotgun (WGS) entry which is preliminary data.</text>
</comment>
<evidence type="ECO:0000256" key="1">
    <source>
        <dbReference type="ARBA" id="ARBA00022741"/>
    </source>
</evidence>
<evidence type="ECO:0000256" key="3">
    <source>
        <dbReference type="ARBA" id="ARBA00038088"/>
    </source>
</evidence>
<evidence type="ECO:0000313" key="6">
    <source>
        <dbReference type="EMBL" id="MBD2651519.1"/>
    </source>
</evidence>
<dbReference type="Pfam" id="PF17862">
    <property type="entry name" value="AAA_lid_3"/>
    <property type="match status" value="1"/>
</dbReference>
<name>A0ABR8IIV9_9NOSO</name>
<keyword evidence="7" id="KW-1185">Reference proteome</keyword>
<feature type="domain" description="AAA+ ATPase" evidence="5">
    <location>
        <begin position="291"/>
        <end position="424"/>
    </location>
</feature>
<evidence type="ECO:0000256" key="4">
    <source>
        <dbReference type="ARBA" id="ARBA00040480"/>
    </source>
</evidence>
<accession>A0ABR8IIV9</accession>
<dbReference type="Gene3D" id="1.10.8.60">
    <property type="match status" value="1"/>
</dbReference>
<reference evidence="6 7" key="1">
    <citation type="journal article" date="2020" name="ISME J.">
        <title>Comparative genomics reveals insights into cyanobacterial evolution and habitat adaptation.</title>
        <authorList>
            <person name="Chen M.Y."/>
            <person name="Teng W.K."/>
            <person name="Zhao L."/>
            <person name="Hu C.X."/>
            <person name="Zhou Y.K."/>
            <person name="Han B.P."/>
            <person name="Song L.R."/>
            <person name="Shu W.S."/>
        </authorList>
    </citation>
    <scope>NUCLEOTIDE SEQUENCE [LARGE SCALE GENOMIC DNA]</scope>
    <source>
        <strain evidence="6 7">FACHB-393</strain>
    </source>
</reference>
<sequence length="540" mass="59350">MKLSNLLSTLDSQIPIAAVDVLSPDEATIIQWLTTEANNKLSCPVFFWNLGVSTLEQCLIAADGGLVFKPVPEYKKPPQADPLLFVFDYIANFSGHGVFILGDIHPFIAKNSPQLSWEILSKVKNLYHRLKPTDKRIVLLGQNIQLHESLVRLIPYCEVPLPSIDQILLHINSYLHDLQQSAIEQELTFTVTLENAEFETLSRAALGLTLEEISDFLRLTVKENLTNDGVVVGADFIPKAVEYKTRLLSQMGIELGKPAIIPFGGLDLLREWLMRRRRLFTQEARSLSLPQPKGVLLAGPPGTGKSHCAKNIASILNLPLLQLDIASLLGSLVGESEGNVKRALKTAEAIAPCILFIDEVEKALSGIGDTSGVSQRILGTLLTFMSECTAGVFIVATCNDPSALPSEFKRKGRFDEAFFVDLPTEPERVQILGIHLQRFGIHLESEYLEAIAANTAKFSGAELETLASEAALLAFDEDRPQQVTLADLEACRQTITPLAIQDAAAVERMQSWASTARRASSPVQAAKTQSLRTAKYRNMN</sequence>
<dbReference type="RefSeq" id="WP_190901503.1">
    <property type="nucleotide sequence ID" value="NZ_JACJTD010000113.1"/>
</dbReference>